<evidence type="ECO:0000259" key="3">
    <source>
        <dbReference type="Pfam" id="PF01551"/>
    </source>
</evidence>
<evidence type="ECO:0000313" key="7">
    <source>
        <dbReference type="Proteomes" id="UP000239720"/>
    </source>
</evidence>
<dbReference type="KEGG" id="hsc:HVS_05450"/>
<proteinExistence type="predicted"/>
<dbReference type="EC" id="3.4.24.-" evidence="4"/>
<dbReference type="AlphaFoldDB" id="A0A2K9EKD1"/>
<dbReference type="GO" id="GO:0004222">
    <property type="term" value="F:metalloendopeptidase activity"/>
    <property type="evidence" value="ECO:0007669"/>
    <property type="project" value="TreeGrafter"/>
</dbReference>
<protein>
    <submittedName>
        <fullName evidence="4">Murein DD-endopeptidase MepM</fullName>
        <ecNumber evidence="4">3.4.24.-</ecNumber>
    </submittedName>
</protein>
<reference evidence="5 7" key="2">
    <citation type="journal article" date="2018" name="Syst. Appl. Microbiol.">
        <title>Characterization and high-quality draft genome sequence of Herbivorax saccincola A7, an anaerobic, alkaliphilic, thermophilic, cellulolytic, and xylanolytic bacterium.</title>
        <authorList>
            <person name="Aikawa S."/>
            <person name="Baramee S."/>
            <person name="Sermsathanaswadi J."/>
            <person name="Thianheng P."/>
            <person name="Tachaapaikoon C."/>
            <person name="Shikata A."/>
            <person name="Waeonukul R."/>
            <person name="Pason P."/>
            <person name="Ratanakhanokchai K."/>
            <person name="Kosugi A."/>
        </authorList>
    </citation>
    <scope>NUCLEOTIDE SEQUENCE [LARGE SCALE GENOMIC DNA]</scope>
    <source>
        <strain evidence="5 7">A7</strain>
    </source>
</reference>
<dbReference type="PANTHER" id="PTHR21666">
    <property type="entry name" value="PEPTIDASE-RELATED"/>
    <property type="match status" value="1"/>
</dbReference>
<dbReference type="InterPro" id="IPR011055">
    <property type="entry name" value="Dup_hybrid_motif"/>
</dbReference>
<dbReference type="Gene3D" id="2.70.70.10">
    <property type="entry name" value="Glucose Permease (Domain IIA)"/>
    <property type="match status" value="1"/>
</dbReference>
<dbReference type="PANTHER" id="PTHR21666:SF289">
    <property type="entry name" value="L-ALA--D-GLU ENDOPEPTIDASE"/>
    <property type="match status" value="1"/>
</dbReference>
<evidence type="ECO:0000313" key="4">
    <source>
        <dbReference type="EMBL" id="AUG57021.1"/>
    </source>
</evidence>
<keyword evidence="6" id="KW-1185">Reference proteome</keyword>
<reference evidence="4 6" key="1">
    <citation type="submission" date="2017-12" db="EMBL/GenBank/DDBJ databases">
        <title>Complete genome sequence of Herbivorax saccincola GGR1, a novel Cellulosome-producing hydrolytic bacterium in a thermophilic biogas plant, established by Illumina and Nanopore MinION sequencing.</title>
        <authorList>
            <person name="Pechtl A."/>
            <person name="Ruckert C."/>
            <person name="Koeck D.E."/>
            <person name="Maus I."/>
            <person name="Winkler A."/>
            <person name="Kalinowski J."/>
            <person name="Puhler A."/>
            <person name="Schwarz W.W."/>
            <person name="Zverlov V.V."/>
            <person name="Schluter A."/>
            <person name="Liebl W."/>
        </authorList>
    </citation>
    <scope>NUCLEOTIDE SEQUENCE [LARGE SCALE GENOMIC DNA]</scope>
    <source>
        <strain evidence="4">GGR1</strain>
        <strain evidence="6">SR1</strain>
    </source>
</reference>
<dbReference type="Proteomes" id="UP000239720">
    <property type="component" value="Unassembled WGS sequence"/>
</dbReference>
<keyword evidence="2" id="KW-0812">Transmembrane</keyword>
<keyword evidence="4" id="KW-0378">Hydrolase</keyword>
<dbReference type="Pfam" id="PF01551">
    <property type="entry name" value="Peptidase_M23"/>
    <property type="match status" value="1"/>
</dbReference>
<gene>
    <name evidence="4" type="primary">mepM2</name>
    <name evidence="5" type="ORF">B9R14_10000</name>
    <name evidence="4" type="ORF">HVS_05450</name>
</gene>
<accession>A0A2K9EKD1</accession>
<keyword evidence="2" id="KW-1133">Transmembrane helix</keyword>
<dbReference type="EMBL" id="NEMB01000003">
    <property type="protein sequence ID" value="PQQ67037.1"/>
    <property type="molecule type" value="Genomic_DNA"/>
</dbReference>
<evidence type="ECO:0000313" key="6">
    <source>
        <dbReference type="Proteomes" id="UP000233534"/>
    </source>
</evidence>
<organism evidence="4 6">
    <name type="scientific">Acetivibrio saccincola</name>
    <dbReference type="NCBI Taxonomy" id="1677857"/>
    <lineage>
        <taxon>Bacteria</taxon>
        <taxon>Bacillati</taxon>
        <taxon>Bacillota</taxon>
        <taxon>Clostridia</taxon>
        <taxon>Eubacteriales</taxon>
        <taxon>Oscillospiraceae</taxon>
        <taxon>Acetivibrio</taxon>
    </lineage>
</organism>
<name>A0A2K9EKD1_9FIRM</name>
<sequence>MAKDNYRKNLFYYLKEVFVIFLKIKNIIYCNKNFTTRGSAVQVEDIMIRNRYPGQSVRYRRRTRKVKRQKRHGRKSFNIIQKIILQTALCIFLAVFAVIIKVADSPVTNYIENKITGILSYNVDIKDFLYKMDNFIQKADEKNHEKDENVKEDEKQIAISGDNPYGGNARDNNEAINVNSDVANGDFASDDYKVLSMDENNIYYGEFSEEKRVDSISYSVEDEHLFVIPVGGTVSCFFGEKKESSNGTEDYHTGINIEAEAGTPIRAAHNGEVLEVGEDLERGKFIEVKHKKNLRVIYSNCSELLVEKGQYISKGDVIARVGNTANFKIPSLYLIFLKDDIPVNPLDYIDVTNKQDV</sequence>
<feature type="domain" description="M23ase beta-sheet core" evidence="3">
    <location>
        <begin position="251"/>
        <end position="345"/>
    </location>
</feature>
<keyword evidence="2" id="KW-0472">Membrane</keyword>
<dbReference type="InterPro" id="IPR016047">
    <property type="entry name" value="M23ase_b-sheet_dom"/>
</dbReference>
<dbReference type="SUPFAM" id="SSF51261">
    <property type="entry name" value="Duplicated hybrid motif"/>
    <property type="match status" value="1"/>
</dbReference>
<keyword evidence="1" id="KW-0732">Signal</keyword>
<dbReference type="InterPro" id="IPR050570">
    <property type="entry name" value="Cell_wall_metabolism_enzyme"/>
</dbReference>
<evidence type="ECO:0000256" key="1">
    <source>
        <dbReference type="ARBA" id="ARBA00022729"/>
    </source>
</evidence>
<evidence type="ECO:0000256" key="2">
    <source>
        <dbReference type="SAM" id="Phobius"/>
    </source>
</evidence>
<dbReference type="Proteomes" id="UP000233534">
    <property type="component" value="Chromosome"/>
</dbReference>
<feature type="transmembrane region" description="Helical" evidence="2">
    <location>
        <begin position="79"/>
        <end position="100"/>
    </location>
</feature>
<evidence type="ECO:0000313" key="5">
    <source>
        <dbReference type="EMBL" id="PQQ67037.1"/>
    </source>
</evidence>
<dbReference type="EMBL" id="CP025197">
    <property type="protein sequence ID" value="AUG57021.1"/>
    <property type="molecule type" value="Genomic_DNA"/>
</dbReference>
<dbReference type="CDD" id="cd12797">
    <property type="entry name" value="M23_peptidase"/>
    <property type="match status" value="1"/>
</dbReference>